<dbReference type="InterPro" id="IPR055415">
    <property type="entry name" value="LD_SV2"/>
</dbReference>
<dbReference type="PANTHER" id="PTHR14136">
    <property type="entry name" value="BTB_POZ DOMAIN-CONTAINING PROTEIN KCTD9"/>
    <property type="match status" value="1"/>
</dbReference>
<name>A0A6F8YW61_9ACTN</name>
<dbReference type="Proteomes" id="UP000503011">
    <property type="component" value="Chromosome"/>
</dbReference>
<dbReference type="EMBL" id="AP022871">
    <property type="protein sequence ID" value="BCB90319.1"/>
    <property type="molecule type" value="Genomic_DNA"/>
</dbReference>
<reference evidence="2 3" key="2">
    <citation type="submission" date="2020-03" db="EMBL/GenBank/DDBJ databases">
        <authorList>
            <person name="Ichikawa N."/>
            <person name="Kimura A."/>
            <person name="Kitahashi Y."/>
            <person name="Uohara A."/>
        </authorList>
    </citation>
    <scope>NUCLEOTIDE SEQUENCE [LARGE SCALE GENOMIC DNA]</scope>
    <source>
        <strain evidence="2 3">NBRC 105367</strain>
    </source>
</reference>
<evidence type="ECO:0000313" key="3">
    <source>
        <dbReference type="Proteomes" id="UP000503011"/>
    </source>
</evidence>
<protein>
    <recommendedName>
        <fullName evidence="1">SV2A/B/C luminal domain-containing protein</fullName>
    </recommendedName>
</protein>
<dbReference type="SUPFAM" id="SSF141571">
    <property type="entry name" value="Pentapeptide repeat-like"/>
    <property type="match status" value="1"/>
</dbReference>
<gene>
    <name evidence="2" type="ORF">Psuf_076320</name>
</gene>
<dbReference type="InterPro" id="IPR001646">
    <property type="entry name" value="5peptide_repeat"/>
</dbReference>
<dbReference type="AlphaFoldDB" id="A0A6F8YW61"/>
<dbReference type="PANTHER" id="PTHR14136:SF17">
    <property type="entry name" value="BTB_POZ DOMAIN-CONTAINING PROTEIN KCTD9"/>
    <property type="match status" value="1"/>
</dbReference>
<dbReference type="KEGG" id="psuu:Psuf_076320"/>
<proteinExistence type="predicted"/>
<accession>A0A6F8YW61</accession>
<dbReference type="Pfam" id="PF00805">
    <property type="entry name" value="Pentapeptide"/>
    <property type="match status" value="1"/>
</dbReference>
<dbReference type="InterPro" id="IPR051082">
    <property type="entry name" value="Pentapeptide-BTB/POZ_domain"/>
</dbReference>
<organism evidence="2 3">
    <name type="scientific">Phytohabitans suffuscus</name>
    <dbReference type="NCBI Taxonomy" id="624315"/>
    <lineage>
        <taxon>Bacteria</taxon>
        <taxon>Bacillati</taxon>
        <taxon>Actinomycetota</taxon>
        <taxon>Actinomycetes</taxon>
        <taxon>Micromonosporales</taxon>
        <taxon>Micromonosporaceae</taxon>
    </lineage>
</organism>
<dbReference type="Gene3D" id="2.160.20.80">
    <property type="entry name" value="E3 ubiquitin-protein ligase SopA"/>
    <property type="match status" value="1"/>
</dbReference>
<keyword evidence="3" id="KW-1185">Reference proteome</keyword>
<evidence type="ECO:0000259" key="1">
    <source>
        <dbReference type="Pfam" id="PF23894"/>
    </source>
</evidence>
<reference evidence="2 3" key="1">
    <citation type="submission" date="2020-03" db="EMBL/GenBank/DDBJ databases">
        <title>Whole genome shotgun sequence of Phytohabitans suffuscus NBRC 105367.</title>
        <authorList>
            <person name="Komaki H."/>
            <person name="Tamura T."/>
        </authorList>
    </citation>
    <scope>NUCLEOTIDE SEQUENCE [LARGE SCALE GENOMIC DNA]</scope>
    <source>
        <strain evidence="2 3">NBRC 105367</strain>
    </source>
</reference>
<dbReference type="Pfam" id="PF23894">
    <property type="entry name" value="LD_SV2"/>
    <property type="match status" value="1"/>
</dbReference>
<evidence type="ECO:0000313" key="2">
    <source>
        <dbReference type="EMBL" id="BCB90319.1"/>
    </source>
</evidence>
<sequence>MAERRHGAAPSTDSEVRHADWACDDISGQEHARVAFHDVDLTEVLDQGASFTECVFSDCRFNASTHTDAAFVNCAFTNCSFFDATFTGCKLVGSAFDRCTFGLLKVTGGDWSFVGLPGADLRRSRFVGTRMRECDLTAAKCADATLTHVDLAGALLHRTDLTRADLRGSDLSTLDPLAATLRGAVIDPDQAATVAEALGLDVRPALPPP</sequence>
<dbReference type="RefSeq" id="WP_173162564.1">
    <property type="nucleotide sequence ID" value="NZ_AP022871.1"/>
</dbReference>
<feature type="domain" description="SV2A/B/C luminal" evidence="1">
    <location>
        <begin position="29"/>
        <end position="101"/>
    </location>
</feature>